<dbReference type="EMBL" id="CAJNOH010008577">
    <property type="protein sequence ID" value="CAF1482433.1"/>
    <property type="molecule type" value="Genomic_DNA"/>
</dbReference>
<evidence type="ECO:0000313" key="4">
    <source>
        <dbReference type="Proteomes" id="UP000663870"/>
    </source>
</evidence>
<dbReference type="Proteomes" id="UP000663870">
    <property type="component" value="Unassembled WGS sequence"/>
</dbReference>
<evidence type="ECO:0000313" key="2">
    <source>
        <dbReference type="EMBL" id="CAF1482433.1"/>
    </source>
</evidence>
<reference evidence="3" key="1">
    <citation type="submission" date="2021-02" db="EMBL/GenBank/DDBJ databases">
        <authorList>
            <person name="Nowell W R."/>
        </authorList>
    </citation>
    <scope>NUCLEOTIDE SEQUENCE</scope>
</reference>
<comment type="caution">
    <text evidence="3">The sequence shown here is derived from an EMBL/GenBank/DDBJ whole genome shotgun (WGS) entry which is preliminary data.</text>
</comment>
<sequence length="117" mass="13550">MSLNAFGGLVTAWELITPAIIIIWQRIKWKKQQSQQSTTTEKTCIELEIIKMAPKPIHKAVTAHVHRTIHNFNLFSSDKQNDPEEERIGIIATRLYIFLIFVSLIILGFYTSFLKHK</sequence>
<feature type="transmembrane region" description="Helical" evidence="1">
    <location>
        <begin position="95"/>
        <end position="113"/>
    </location>
</feature>
<keyword evidence="1" id="KW-0472">Membrane</keyword>
<evidence type="ECO:0000313" key="3">
    <source>
        <dbReference type="EMBL" id="CAF1648637.1"/>
    </source>
</evidence>
<organism evidence="3 4">
    <name type="scientific">Rotaria sordida</name>
    <dbReference type="NCBI Taxonomy" id="392033"/>
    <lineage>
        <taxon>Eukaryota</taxon>
        <taxon>Metazoa</taxon>
        <taxon>Spiralia</taxon>
        <taxon>Gnathifera</taxon>
        <taxon>Rotifera</taxon>
        <taxon>Eurotatoria</taxon>
        <taxon>Bdelloidea</taxon>
        <taxon>Philodinida</taxon>
        <taxon>Philodinidae</taxon>
        <taxon>Rotaria</taxon>
    </lineage>
</organism>
<keyword evidence="4" id="KW-1185">Reference proteome</keyword>
<proteinExistence type="predicted"/>
<dbReference type="AlphaFoldDB" id="A0A816EK95"/>
<dbReference type="Proteomes" id="UP000663854">
    <property type="component" value="Unassembled WGS sequence"/>
</dbReference>
<keyword evidence="1" id="KW-1133">Transmembrane helix</keyword>
<name>A0A816EK95_9BILA</name>
<feature type="transmembrane region" description="Helical" evidence="1">
    <location>
        <begin position="6"/>
        <end position="24"/>
    </location>
</feature>
<dbReference type="EMBL" id="CAJNOL010010275">
    <property type="protein sequence ID" value="CAF1648637.1"/>
    <property type="molecule type" value="Genomic_DNA"/>
</dbReference>
<gene>
    <name evidence="3" type="ORF">JXQ802_LOCUS54253</name>
    <name evidence="2" type="ORF">PYM288_LOCUS37819</name>
</gene>
<keyword evidence="1" id="KW-0812">Transmembrane</keyword>
<protein>
    <submittedName>
        <fullName evidence="3">Uncharacterized protein</fullName>
    </submittedName>
</protein>
<accession>A0A816EK95</accession>
<evidence type="ECO:0000256" key="1">
    <source>
        <dbReference type="SAM" id="Phobius"/>
    </source>
</evidence>